<dbReference type="RefSeq" id="WP_378112451.1">
    <property type="nucleotide sequence ID" value="NZ_JBHSNC010000042.1"/>
</dbReference>
<feature type="chain" id="PRO_5046753285" evidence="2">
    <location>
        <begin position="21"/>
        <end position="327"/>
    </location>
</feature>
<feature type="region of interest" description="Disordered" evidence="1">
    <location>
        <begin position="189"/>
        <end position="222"/>
    </location>
</feature>
<evidence type="ECO:0000313" key="3">
    <source>
        <dbReference type="EMBL" id="MFC5530515.1"/>
    </source>
</evidence>
<gene>
    <name evidence="3" type="ORF">ACFPQ4_13845</name>
</gene>
<keyword evidence="2" id="KW-0732">Signal</keyword>
<accession>A0ABW0R2D5</accession>
<dbReference type="EMBL" id="JBHSNC010000042">
    <property type="protein sequence ID" value="MFC5530515.1"/>
    <property type="molecule type" value="Genomic_DNA"/>
</dbReference>
<dbReference type="Proteomes" id="UP001596108">
    <property type="component" value="Unassembled WGS sequence"/>
</dbReference>
<feature type="region of interest" description="Disordered" evidence="1">
    <location>
        <begin position="228"/>
        <end position="247"/>
    </location>
</feature>
<name>A0ABW0R2D5_9BACL</name>
<evidence type="ECO:0000313" key="4">
    <source>
        <dbReference type="Proteomes" id="UP001596108"/>
    </source>
</evidence>
<evidence type="ECO:0000256" key="2">
    <source>
        <dbReference type="SAM" id="SignalP"/>
    </source>
</evidence>
<sequence>MMKIGSKLLCISALSCIAMLRNGDIAEAGLPKIPTERVLADGNELQNRSGLLHPITGIATLTTEIAGNLGEITDTALNMLEQTVDTTTETPEIIAGGVAELLSADELLLSPDGLATGLETVASTLDDVRSPVTNTVGTVVNGTTDIVSQVGDVLEETVSTVVQVHISPKPSAVAPEDEECAENPCLQLESPRPQEAPMTPDQPLPADEYATETATEPAPEVDADIKNTGHAAADGPESRAVTTKDDPSPLSDNLILGVVLINATNLQMLSTSGHGSLSYAKHTDAIMTEIAAMQMTGRKVYAKNTKQLITKRGNEPPTPPPRHSFFS</sequence>
<protein>
    <submittedName>
        <fullName evidence="3">Uncharacterized protein</fullName>
    </submittedName>
</protein>
<keyword evidence="4" id="KW-1185">Reference proteome</keyword>
<organism evidence="3 4">
    <name type="scientific">Cohnella yongneupensis</name>
    <dbReference type="NCBI Taxonomy" id="425006"/>
    <lineage>
        <taxon>Bacteria</taxon>
        <taxon>Bacillati</taxon>
        <taxon>Bacillota</taxon>
        <taxon>Bacilli</taxon>
        <taxon>Bacillales</taxon>
        <taxon>Paenibacillaceae</taxon>
        <taxon>Cohnella</taxon>
    </lineage>
</organism>
<evidence type="ECO:0000256" key="1">
    <source>
        <dbReference type="SAM" id="MobiDB-lite"/>
    </source>
</evidence>
<comment type="caution">
    <text evidence="3">The sequence shown here is derived from an EMBL/GenBank/DDBJ whole genome shotgun (WGS) entry which is preliminary data.</text>
</comment>
<proteinExistence type="predicted"/>
<reference evidence="4" key="1">
    <citation type="journal article" date="2019" name="Int. J. Syst. Evol. Microbiol.">
        <title>The Global Catalogue of Microorganisms (GCM) 10K type strain sequencing project: providing services to taxonomists for standard genome sequencing and annotation.</title>
        <authorList>
            <consortium name="The Broad Institute Genomics Platform"/>
            <consortium name="The Broad Institute Genome Sequencing Center for Infectious Disease"/>
            <person name="Wu L."/>
            <person name="Ma J."/>
        </authorList>
    </citation>
    <scope>NUCLEOTIDE SEQUENCE [LARGE SCALE GENOMIC DNA]</scope>
    <source>
        <strain evidence="4">CGMCC 1.18578</strain>
    </source>
</reference>
<feature type="signal peptide" evidence="2">
    <location>
        <begin position="1"/>
        <end position="20"/>
    </location>
</feature>